<organism evidence="5 6">
    <name type="scientific">Thermaerobacter composti</name>
    <dbReference type="NCBI Taxonomy" id="554949"/>
    <lineage>
        <taxon>Bacteria</taxon>
        <taxon>Bacillati</taxon>
        <taxon>Bacillota</taxon>
        <taxon>Clostridia</taxon>
        <taxon>Eubacteriales</taxon>
        <taxon>Clostridiales Family XVII. Incertae Sedis</taxon>
        <taxon>Thermaerobacter</taxon>
    </lineage>
</organism>
<comment type="similarity">
    <text evidence="1">Belongs to the ETF beta-subunit/FixA family.</text>
</comment>
<comment type="cofactor">
    <cofactor evidence="3">
        <name>AMP</name>
        <dbReference type="ChEBI" id="CHEBI:456215"/>
    </cofactor>
</comment>
<dbReference type="PANTHER" id="PTHR21294">
    <property type="entry name" value="ELECTRON TRANSFER FLAVOPROTEIN BETA-SUBUNIT"/>
    <property type="match status" value="1"/>
</dbReference>
<dbReference type="InterPro" id="IPR014730">
    <property type="entry name" value="ETF_a/b_N"/>
</dbReference>
<dbReference type="InterPro" id="IPR014729">
    <property type="entry name" value="Rossmann-like_a/b/a_fold"/>
</dbReference>
<evidence type="ECO:0000256" key="2">
    <source>
        <dbReference type="ARBA" id="ARBA00042002"/>
    </source>
</evidence>
<gene>
    <name evidence="5" type="ORF">Q5761_05530</name>
</gene>
<keyword evidence="6" id="KW-1185">Reference proteome</keyword>
<proteinExistence type="inferred from homology"/>
<dbReference type="Pfam" id="PF01012">
    <property type="entry name" value="ETF"/>
    <property type="match status" value="1"/>
</dbReference>
<dbReference type="RefSeq" id="WP_318751489.1">
    <property type="nucleotide sequence ID" value="NZ_CP132508.1"/>
</dbReference>
<reference evidence="5 6" key="1">
    <citation type="submission" date="2023-08" db="EMBL/GenBank/DDBJ databases">
        <title>Genome sequence of Thermaerobacter compostii strain Ins1, a spore-forming filamentous bacterium isolated from a deep geothermal reservoir.</title>
        <authorList>
            <person name="Bregnard D."/>
            <person name="Gonzalez D."/>
            <person name="Junier P."/>
        </authorList>
    </citation>
    <scope>NUCLEOTIDE SEQUENCE [LARGE SCALE GENOMIC DNA]</scope>
    <source>
        <strain evidence="5 6">Ins1</strain>
    </source>
</reference>
<dbReference type="EMBL" id="CP132508">
    <property type="protein sequence ID" value="WPD20095.1"/>
    <property type="molecule type" value="Genomic_DNA"/>
</dbReference>
<evidence type="ECO:0000256" key="3">
    <source>
        <dbReference type="ARBA" id="ARBA00049933"/>
    </source>
</evidence>
<protein>
    <recommendedName>
        <fullName evidence="2">Electron transfer flavoprotein small subunit</fullName>
    </recommendedName>
</protein>
<dbReference type="CDD" id="cd01714">
    <property type="entry name" value="ETF_beta"/>
    <property type="match status" value="1"/>
</dbReference>
<feature type="domain" description="Electron transfer flavoprotein alpha/beta-subunit N-terminal" evidence="4">
    <location>
        <begin position="22"/>
        <end position="219"/>
    </location>
</feature>
<dbReference type="SMART" id="SM00893">
    <property type="entry name" value="ETF"/>
    <property type="match status" value="1"/>
</dbReference>
<dbReference type="Proteomes" id="UP001304683">
    <property type="component" value="Chromosome"/>
</dbReference>
<dbReference type="InterPro" id="IPR012255">
    <property type="entry name" value="ETF_b"/>
</dbReference>
<dbReference type="PANTHER" id="PTHR21294:SF17">
    <property type="entry name" value="PROTEIN FIXA"/>
    <property type="match status" value="1"/>
</dbReference>
<dbReference type="SUPFAM" id="SSF52402">
    <property type="entry name" value="Adenine nucleotide alpha hydrolases-like"/>
    <property type="match status" value="1"/>
</dbReference>
<evidence type="ECO:0000259" key="4">
    <source>
        <dbReference type="SMART" id="SM00893"/>
    </source>
</evidence>
<dbReference type="PIRSF" id="PIRSF000090">
    <property type="entry name" value="Beta-ETF"/>
    <property type="match status" value="1"/>
</dbReference>
<sequence>MHVVVCLKQVPDSSEMRINPKTGTLVRQGVTSIINPYDVHALEAALQIKDQFGGEVTVVSMGPPFFEQSLKEAVAVGADRTILVSDRAMAGADTFATSRVLAEAIRRIEREFGPVDLICCGRQTIDGDTGQVGPGIAARLDIPVLTYVIRIREVNPQGRYIVVERKVEGGRQVVRSTLPALLTVEKELNELRYASLPGMLRAARHKPIVWNRETLGLDRTEVGLLGSPTIVAKSFTPPERKRNTVMIDGSDPRRAARELADRLLAHPTFRKAVLESRRAAAMAAAMAQGAGGAAGSTGDR</sequence>
<dbReference type="Gene3D" id="3.40.50.620">
    <property type="entry name" value="HUPs"/>
    <property type="match status" value="1"/>
</dbReference>
<evidence type="ECO:0000313" key="6">
    <source>
        <dbReference type="Proteomes" id="UP001304683"/>
    </source>
</evidence>
<evidence type="ECO:0000256" key="1">
    <source>
        <dbReference type="ARBA" id="ARBA00007557"/>
    </source>
</evidence>
<name>A0ABZ0QRI9_9FIRM</name>
<evidence type="ECO:0000313" key="5">
    <source>
        <dbReference type="EMBL" id="WPD20095.1"/>
    </source>
</evidence>
<dbReference type="InterPro" id="IPR033948">
    <property type="entry name" value="ETF_beta_N"/>
</dbReference>
<accession>A0ABZ0QRI9</accession>
<dbReference type="PROSITE" id="PS01065">
    <property type="entry name" value="ETF_BETA"/>
    <property type="match status" value="1"/>
</dbReference>
<dbReference type="InterPro" id="IPR000049">
    <property type="entry name" value="ET-Flavoprotein_bsu_CS"/>
</dbReference>